<evidence type="ECO:0000256" key="1">
    <source>
        <dbReference type="ARBA" id="ARBA00004141"/>
    </source>
</evidence>
<dbReference type="PROSITE" id="PS50111">
    <property type="entry name" value="CHEMOTAXIS_TRANSDUC_2"/>
    <property type="match status" value="1"/>
</dbReference>
<dbReference type="SUPFAM" id="SSF158472">
    <property type="entry name" value="HAMP domain-like"/>
    <property type="match status" value="1"/>
</dbReference>
<dbReference type="Pfam" id="PF13188">
    <property type="entry name" value="PAS_8"/>
    <property type="match status" value="1"/>
</dbReference>
<gene>
    <name evidence="11" type="primary">mcp4_3</name>
    <name evidence="11" type="ORF">IMCC3135_05770</name>
</gene>
<dbReference type="GO" id="GO:0006935">
    <property type="term" value="P:chemotaxis"/>
    <property type="evidence" value="ECO:0007669"/>
    <property type="project" value="InterPro"/>
</dbReference>
<dbReference type="Gene3D" id="1.10.287.950">
    <property type="entry name" value="Methyl-accepting chemotaxis protein"/>
    <property type="match status" value="1"/>
</dbReference>
<dbReference type="Pfam" id="PF13675">
    <property type="entry name" value="PilJ"/>
    <property type="match status" value="1"/>
</dbReference>
<dbReference type="AlphaFoldDB" id="A0A2Z2NIV0"/>
<dbReference type="CDD" id="cd06225">
    <property type="entry name" value="HAMP"/>
    <property type="match status" value="1"/>
</dbReference>
<evidence type="ECO:0000313" key="12">
    <source>
        <dbReference type="Proteomes" id="UP000250079"/>
    </source>
</evidence>
<accession>A0A2Z2NIV0</accession>
<comment type="subcellular location">
    <subcellularLocation>
        <location evidence="1">Membrane</location>
        <topology evidence="1">Multi-pass membrane protein</topology>
    </subcellularLocation>
</comment>
<dbReference type="SUPFAM" id="SSF58104">
    <property type="entry name" value="Methyl-accepting chemotaxis protein (MCP) signaling domain"/>
    <property type="match status" value="1"/>
</dbReference>
<keyword evidence="12" id="KW-1185">Reference proteome</keyword>
<dbReference type="InterPro" id="IPR004089">
    <property type="entry name" value="MCPsignal_dom"/>
</dbReference>
<keyword evidence="4 8" id="KW-0472">Membrane</keyword>
<keyword evidence="2 8" id="KW-0812">Transmembrane</keyword>
<dbReference type="SMART" id="SM00304">
    <property type="entry name" value="HAMP"/>
    <property type="match status" value="2"/>
</dbReference>
<dbReference type="Gene3D" id="6.10.340.10">
    <property type="match status" value="1"/>
</dbReference>
<dbReference type="Pfam" id="PF00672">
    <property type="entry name" value="HAMP"/>
    <property type="match status" value="1"/>
</dbReference>
<protein>
    <submittedName>
        <fullName evidence="11">Methyl-accepting chemotaxis protein 4</fullName>
    </submittedName>
</protein>
<dbReference type="PROSITE" id="PS50885">
    <property type="entry name" value="HAMP"/>
    <property type="match status" value="2"/>
</dbReference>
<dbReference type="Gene3D" id="3.30.450.20">
    <property type="entry name" value="PAS domain"/>
    <property type="match status" value="1"/>
</dbReference>
<evidence type="ECO:0000256" key="5">
    <source>
        <dbReference type="ARBA" id="ARBA00023224"/>
    </source>
</evidence>
<dbReference type="PANTHER" id="PTHR32089:SF112">
    <property type="entry name" value="LYSOZYME-LIKE PROTEIN-RELATED"/>
    <property type="match status" value="1"/>
</dbReference>
<feature type="transmembrane region" description="Helical" evidence="8">
    <location>
        <begin position="189"/>
        <end position="214"/>
    </location>
</feature>
<dbReference type="GO" id="GO:0004888">
    <property type="term" value="F:transmembrane signaling receptor activity"/>
    <property type="evidence" value="ECO:0007669"/>
    <property type="project" value="InterPro"/>
</dbReference>
<dbReference type="Proteomes" id="UP000250079">
    <property type="component" value="Chromosome"/>
</dbReference>
<dbReference type="InterPro" id="IPR029095">
    <property type="entry name" value="NarX-like_N"/>
</dbReference>
<dbReference type="SMART" id="SM00283">
    <property type="entry name" value="MA"/>
    <property type="match status" value="1"/>
</dbReference>
<dbReference type="EMBL" id="CP018632">
    <property type="protein sequence ID" value="ASJ71266.1"/>
    <property type="molecule type" value="Genomic_DNA"/>
</dbReference>
<feature type="domain" description="HAMP" evidence="10">
    <location>
        <begin position="412"/>
        <end position="464"/>
    </location>
</feature>
<keyword evidence="5 7" id="KW-0807">Transducer</keyword>
<evidence type="ECO:0000259" key="9">
    <source>
        <dbReference type="PROSITE" id="PS50111"/>
    </source>
</evidence>
<dbReference type="KEGG" id="gai:IMCC3135_05770"/>
<dbReference type="OrthoDB" id="9177152at2"/>
<reference evidence="11 12" key="1">
    <citation type="submission" date="2016-12" db="EMBL/GenBank/DDBJ databases">
        <authorList>
            <person name="Song W.-J."/>
            <person name="Kurnit D.M."/>
        </authorList>
    </citation>
    <scope>NUCLEOTIDE SEQUENCE [LARGE SCALE GENOMIC DNA]</scope>
    <source>
        <strain evidence="11 12">IMCC3135</strain>
    </source>
</reference>
<evidence type="ECO:0000256" key="7">
    <source>
        <dbReference type="PROSITE-ProRule" id="PRU00284"/>
    </source>
</evidence>
<evidence type="ECO:0000313" key="11">
    <source>
        <dbReference type="EMBL" id="ASJ71266.1"/>
    </source>
</evidence>
<organism evidence="11 12">
    <name type="scientific">Granulosicoccus antarcticus IMCC3135</name>
    <dbReference type="NCBI Taxonomy" id="1192854"/>
    <lineage>
        <taxon>Bacteria</taxon>
        <taxon>Pseudomonadati</taxon>
        <taxon>Pseudomonadota</taxon>
        <taxon>Gammaproteobacteria</taxon>
        <taxon>Chromatiales</taxon>
        <taxon>Granulosicoccaceae</taxon>
        <taxon>Granulosicoccus</taxon>
    </lineage>
</organism>
<dbReference type="GO" id="GO:0016020">
    <property type="term" value="C:membrane"/>
    <property type="evidence" value="ECO:0007669"/>
    <property type="project" value="UniProtKB-SubCell"/>
</dbReference>
<proteinExistence type="inferred from homology"/>
<dbReference type="GO" id="GO:0007165">
    <property type="term" value="P:signal transduction"/>
    <property type="evidence" value="ECO:0007669"/>
    <property type="project" value="UniProtKB-KW"/>
</dbReference>
<dbReference type="Pfam" id="PF00015">
    <property type="entry name" value="MCPsignal"/>
    <property type="match status" value="1"/>
</dbReference>
<evidence type="ECO:0000256" key="4">
    <source>
        <dbReference type="ARBA" id="ARBA00023136"/>
    </source>
</evidence>
<dbReference type="PRINTS" id="PR00260">
    <property type="entry name" value="CHEMTRNSDUCR"/>
</dbReference>
<feature type="domain" description="HAMP" evidence="10">
    <location>
        <begin position="208"/>
        <end position="260"/>
    </location>
</feature>
<evidence type="ECO:0000256" key="8">
    <source>
        <dbReference type="SAM" id="Phobius"/>
    </source>
</evidence>
<comment type="similarity">
    <text evidence="6">Belongs to the methyl-accepting chemotaxis (MCP) protein family.</text>
</comment>
<dbReference type="InterPro" id="IPR000014">
    <property type="entry name" value="PAS"/>
</dbReference>
<sequence>MNNIPLVAKLAVIPVVLILALAATCLAVIDNINASREDGLLIDIAGRQRMLNQRYIKEVLVAARAEEPARQLAIEKSEQSIGLFQTTLSLMTDGGELAVSSTDGVTIIHTLRPPVSQKLQSILVANQQLMPLLSDEARNLLDAPADSVAASHESLLDISARLHIQASLVVDTLVALSRDKADDLIRVCLWISAVAALVSLLISWLTGLSIAVPVNRMQKALKRMASGDLSRPLNMTRKDEFGRISADLDALLEGISVALGSRQVRWDEVGTFFRDLRTDLQQVRAIITQSPSPMMLVNSAGEITYANPAAAREADQLHVAGHLPKVLDPANFLSQGGLALAELLACCKEQSRLPCSLRVDLGSEKFNVNLEPIHDTDADSTEALLTWQNITHDLARGKELTQSNAAAVLSAQNLSALVDQIRQVVQSAANGDLSQKIDAMADESLNAIAATINEFLASLNKDFAAINAHTIELLACSVQLKRSAVQIERSAADSNGHCVSVARSTDGVNKLMRSAATTTEEMNSSINDISGSMLGADKVVFDAVTLARSTSDTMQKLYASSTDIGSVLKTITTIAEQTNLLALNATIEAARAGDAGKGFAVVANEVKELAKQTALATDEIGSRIISIQTDSTSAVQAIASINEIVHEISEHQTSVAAALSQQNSASMEMSQTVQRTSDTSDSIHRDLQELVEKSDESYKAASDSLAASEAVDSRARALGELLSRYQLRTSLSADR</sequence>
<feature type="domain" description="Methyl-accepting transducer" evidence="9">
    <location>
        <begin position="483"/>
        <end position="712"/>
    </location>
</feature>
<dbReference type="PANTHER" id="PTHR32089">
    <property type="entry name" value="METHYL-ACCEPTING CHEMOTAXIS PROTEIN MCPB"/>
    <property type="match status" value="1"/>
</dbReference>
<keyword evidence="3 8" id="KW-1133">Transmembrane helix</keyword>
<evidence type="ECO:0000256" key="6">
    <source>
        <dbReference type="ARBA" id="ARBA00029447"/>
    </source>
</evidence>
<dbReference type="InterPro" id="IPR004090">
    <property type="entry name" value="Chemotax_Me-accpt_rcpt"/>
</dbReference>
<dbReference type="RefSeq" id="WP_088916726.1">
    <property type="nucleotide sequence ID" value="NZ_CP018632.1"/>
</dbReference>
<dbReference type="InterPro" id="IPR003660">
    <property type="entry name" value="HAMP_dom"/>
</dbReference>
<name>A0A2Z2NIV0_9GAMM</name>
<evidence type="ECO:0000256" key="2">
    <source>
        <dbReference type="ARBA" id="ARBA00022692"/>
    </source>
</evidence>
<evidence type="ECO:0000256" key="3">
    <source>
        <dbReference type="ARBA" id="ARBA00022989"/>
    </source>
</evidence>
<evidence type="ECO:0000259" key="10">
    <source>
        <dbReference type="PROSITE" id="PS50885"/>
    </source>
</evidence>